<keyword evidence="2" id="KW-0472">Membrane</keyword>
<keyword evidence="2" id="KW-1133">Transmembrane helix</keyword>
<feature type="region of interest" description="Disordered" evidence="1">
    <location>
        <begin position="55"/>
        <end position="79"/>
    </location>
</feature>
<comment type="caution">
    <text evidence="3">The sequence shown here is derived from an EMBL/GenBank/DDBJ whole genome shotgun (WGS) entry which is preliminary data.</text>
</comment>
<keyword evidence="4" id="KW-1185">Reference proteome</keyword>
<dbReference type="EMBL" id="JAQQWI010000022">
    <property type="protein sequence ID" value="KAK7996121.1"/>
    <property type="molecule type" value="Genomic_DNA"/>
</dbReference>
<organism evidence="3 4">
    <name type="scientific">Apiospora marii</name>
    <dbReference type="NCBI Taxonomy" id="335849"/>
    <lineage>
        <taxon>Eukaryota</taxon>
        <taxon>Fungi</taxon>
        <taxon>Dikarya</taxon>
        <taxon>Ascomycota</taxon>
        <taxon>Pezizomycotina</taxon>
        <taxon>Sordariomycetes</taxon>
        <taxon>Xylariomycetidae</taxon>
        <taxon>Amphisphaeriales</taxon>
        <taxon>Apiosporaceae</taxon>
        <taxon>Apiospora</taxon>
    </lineage>
</organism>
<feature type="transmembrane region" description="Helical" evidence="2">
    <location>
        <begin position="94"/>
        <end position="113"/>
    </location>
</feature>
<feature type="compositionally biased region" description="Pro residues" evidence="1">
    <location>
        <begin position="55"/>
        <end position="65"/>
    </location>
</feature>
<dbReference type="Proteomes" id="UP001396898">
    <property type="component" value="Unassembled WGS sequence"/>
</dbReference>
<reference evidence="3 4" key="1">
    <citation type="submission" date="2023-01" db="EMBL/GenBank/DDBJ databases">
        <title>Analysis of 21 Apiospora genomes using comparative genomics revels a genus with tremendous synthesis potential of carbohydrate active enzymes and secondary metabolites.</title>
        <authorList>
            <person name="Sorensen T."/>
        </authorList>
    </citation>
    <scope>NUCLEOTIDE SEQUENCE [LARGE SCALE GENOMIC DNA]</scope>
    <source>
        <strain evidence="3 4">CBS 20057</strain>
    </source>
</reference>
<sequence>MAWPLNVYLTVEEQLGIVALITYLNGGIAWYYCRCRKSERYKEFERWVIGLPPSPPRLPSPPPAPATSSRTETTAHGPLSPSRFTGARYALKRWGFVTASVLFWILHALLLLAVQLRKVLAWLGATVAACAYVAYDLAWRREVWHAKRDWERELAADAAENEKKAMPAVPPAVLQAQGAHRLA</sequence>
<evidence type="ECO:0000256" key="2">
    <source>
        <dbReference type="SAM" id="Phobius"/>
    </source>
</evidence>
<evidence type="ECO:0000256" key="1">
    <source>
        <dbReference type="SAM" id="MobiDB-lite"/>
    </source>
</evidence>
<proteinExistence type="predicted"/>
<feature type="transmembrane region" description="Helical" evidence="2">
    <location>
        <begin position="119"/>
        <end position="138"/>
    </location>
</feature>
<name>A0ABR1R249_9PEZI</name>
<accession>A0ABR1R249</accession>
<evidence type="ECO:0000313" key="3">
    <source>
        <dbReference type="EMBL" id="KAK7996121.1"/>
    </source>
</evidence>
<evidence type="ECO:0000313" key="4">
    <source>
        <dbReference type="Proteomes" id="UP001396898"/>
    </source>
</evidence>
<protein>
    <submittedName>
        <fullName evidence="3">Uncharacterized protein</fullName>
    </submittedName>
</protein>
<keyword evidence="2" id="KW-0812">Transmembrane</keyword>
<feature type="transmembrane region" description="Helical" evidence="2">
    <location>
        <begin position="15"/>
        <end position="33"/>
    </location>
</feature>
<gene>
    <name evidence="3" type="ORF">PG991_015588</name>
</gene>